<dbReference type="PANTHER" id="PTHR18968:SF120">
    <property type="entry name" value="ACETOLACTATE SYNTHASE LARGE SUBUNIT"/>
    <property type="match status" value="1"/>
</dbReference>
<gene>
    <name evidence="7" type="ORF">QFW96_08080</name>
</gene>
<keyword evidence="8" id="KW-1185">Reference proteome</keyword>
<name>A0ABT6PKP0_9PSEU</name>
<evidence type="ECO:0000313" key="7">
    <source>
        <dbReference type="EMBL" id="MDI2028566.1"/>
    </source>
</evidence>
<feature type="domain" description="Thiamine pyrophosphate enzyme TPP-binding" evidence="5">
    <location>
        <begin position="353"/>
        <end position="498"/>
    </location>
</feature>
<dbReference type="PROSITE" id="PS00187">
    <property type="entry name" value="TPP_ENZYMES"/>
    <property type="match status" value="1"/>
</dbReference>
<dbReference type="InterPro" id="IPR012001">
    <property type="entry name" value="Thiamin_PyroP_enz_TPP-bd_dom"/>
</dbReference>
<sequence>MRTVAQAVARVLADAGVEHGFTVPGESFLGLLDAFAEAPELTLVSTRHESGASFMAEACGKLRGVPAVAMASRGPGATNLSIGVHTAQQDGTPMVVLLGQVPSTKLGRESFQEVDLAAMYAPLATYATQPATAAEVPGAVAEALARATGPRPGPAVVAVPSDFWDEPFPGPLPVPERAADPEPDVAGVTERLGAARSPVVITGARDPESHRELVATAEALGLAVYTGFRRQDSFPEDHPQFAGHLGLSVPDAQLKALEDADVVLTVGMRLDEVTSQGFRFPLPEQEHLALPSSALAELRAKTPARRRDWSVAHEAVREFTTAPEFAPGSPLHPTEVVRALRRLAPRDAVVTNDAGNFSGFAHRYWCFTEPRTQLGPCNGAMGYAVPAAVAAQLLEPRRAVIAMVGDGGALMTGQEIETAVRHEAPIVVVVFQNGLYGTIALHQVKSNRPMSAVDIGAVDFAGWARSLGAAGHTVDTREQLEPAISAALAERRPCVLDVRTDPDVLTAEARLGDFLESGATS</sequence>
<evidence type="ECO:0000256" key="1">
    <source>
        <dbReference type="ARBA" id="ARBA00007812"/>
    </source>
</evidence>
<dbReference type="SUPFAM" id="SSF52518">
    <property type="entry name" value="Thiamin diphosphate-binding fold (THDP-binding)"/>
    <property type="match status" value="2"/>
</dbReference>
<dbReference type="InterPro" id="IPR029035">
    <property type="entry name" value="DHS-like_NAD/FAD-binding_dom"/>
</dbReference>
<dbReference type="InterPro" id="IPR011766">
    <property type="entry name" value="TPP_enzyme_TPP-bd"/>
</dbReference>
<dbReference type="SUPFAM" id="SSF52467">
    <property type="entry name" value="DHS-like NAD/FAD-binding domain"/>
    <property type="match status" value="1"/>
</dbReference>
<dbReference type="Pfam" id="PF02775">
    <property type="entry name" value="TPP_enzyme_C"/>
    <property type="match status" value="1"/>
</dbReference>
<keyword evidence="2 3" id="KW-0786">Thiamine pyrophosphate</keyword>
<dbReference type="PANTHER" id="PTHR18968">
    <property type="entry name" value="THIAMINE PYROPHOSPHATE ENZYMES"/>
    <property type="match status" value="1"/>
</dbReference>
<evidence type="ECO:0000256" key="2">
    <source>
        <dbReference type="ARBA" id="ARBA00023052"/>
    </source>
</evidence>
<dbReference type="Pfam" id="PF02776">
    <property type="entry name" value="TPP_enzyme_N"/>
    <property type="match status" value="1"/>
</dbReference>
<dbReference type="Proteomes" id="UP001237595">
    <property type="component" value="Unassembled WGS sequence"/>
</dbReference>
<comment type="similarity">
    <text evidence="1 3">Belongs to the TPP enzyme family.</text>
</comment>
<dbReference type="InterPro" id="IPR000399">
    <property type="entry name" value="TPP-bd_CS"/>
</dbReference>
<organism evidence="7 8">
    <name type="scientific">Saccharopolyspora ipomoeae</name>
    <dbReference type="NCBI Taxonomy" id="3042027"/>
    <lineage>
        <taxon>Bacteria</taxon>
        <taxon>Bacillati</taxon>
        <taxon>Actinomycetota</taxon>
        <taxon>Actinomycetes</taxon>
        <taxon>Pseudonocardiales</taxon>
        <taxon>Pseudonocardiaceae</taxon>
        <taxon>Saccharopolyspora</taxon>
    </lineage>
</organism>
<evidence type="ECO:0000259" key="6">
    <source>
        <dbReference type="Pfam" id="PF02776"/>
    </source>
</evidence>
<dbReference type="InterPro" id="IPR012000">
    <property type="entry name" value="Thiamin_PyroP_enz_cen_dom"/>
</dbReference>
<feature type="domain" description="Thiamine pyrophosphate enzyme N-terminal TPP-binding" evidence="6">
    <location>
        <begin position="2"/>
        <end position="119"/>
    </location>
</feature>
<dbReference type="EMBL" id="JASAOF010000003">
    <property type="protein sequence ID" value="MDI2028566.1"/>
    <property type="molecule type" value="Genomic_DNA"/>
</dbReference>
<dbReference type="InterPro" id="IPR029061">
    <property type="entry name" value="THDP-binding"/>
</dbReference>
<evidence type="ECO:0000259" key="4">
    <source>
        <dbReference type="Pfam" id="PF00205"/>
    </source>
</evidence>
<reference evidence="7 8" key="1">
    <citation type="submission" date="2023-04" db="EMBL/GenBank/DDBJ databases">
        <title>Draft genome sequence of Saccharopolyspora sp. TS4A08 isolated from sweet potato rhizospheric soil.</title>
        <authorList>
            <person name="Suksaard P."/>
            <person name="Duangmal K."/>
        </authorList>
    </citation>
    <scope>NUCLEOTIDE SEQUENCE [LARGE SCALE GENOMIC DNA]</scope>
    <source>
        <strain evidence="7 8">TS4A08</strain>
    </source>
</reference>
<evidence type="ECO:0000256" key="3">
    <source>
        <dbReference type="RuleBase" id="RU362132"/>
    </source>
</evidence>
<comment type="caution">
    <text evidence="7">The sequence shown here is derived from an EMBL/GenBank/DDBJ whole genome shotgun (WGS) entry which is preliminary data.</text>
</comment>
<dbReference type="Gene3D" id="3.40.50.970">
    <property type="match status" value="2"/>
</dbReference>
<proteinExistence type="inferred from homology"/>
<dbReference type="CDD" id="cd07035">
    <property type="entry name" value="TPP_PYR_POX_like"/>
    <property type="match status" value="1"/>
</dbReference>
<evidence type="ECO:0000259" key="5">
    <source>
        <dbReference type="Pfam" id="PF02775"/>
    </source>
</evidence>
<accession>A0ABT6PKP0</accession>
<protein>
    <submittedName>
        <fullName evidence="7">Thiamine pyrophosphate-binding protein</fullName>
    </submittedName>
</protein>
<dbReference type="RefSeq" id="WP_281454925.1">
    <property type="nucleotide sequence ID" value="NZ_JASAOF010000003.1"/>
</dbReference>
<evidence type="ECO:0000313" key="8">
    <source>
        <dbReference type="Proteomes" id="UP001237595"/>
    </source>
</evidence>
<dbReference type="Pfam" id="PF00205">
    <property type="entry name" value="TPP_enzyme_M"/>
    <property type="match status" value="1"/>
</dbReference>
<dbReference type="Gene3D" id="3.40.50.1220">
    <property type="entry name" value="TPP-binding domain"/>
    <property type="match status" value="1"/>
</dbReference>
<dbReference type="CDD" id="cd00568">
    <property type="entry name" value="TPP_enzymes"/>
    <property type="match status" value="1"/>
</dbReference>
<dbReference type="InterPro" id="IPR045229">
    <property type="entry name" value="TPP_enz"/>
</dbReference>
<feature type="domain" description="Thiamine pyrophosphate enzyme central" evidence="4">
    <location>
        <begin position="187"/>
        <end position="279"/>
    </location>
</feature>